<organism evidence="2 3">
    <name type="scientific">Paenochrobactrum glaciei</name>
    <dbReference type="NCBI Taxonomy" id="486407"/>
    <lineage>
        <taxon>Bacteria</taxon>
        <taxon>Pseudomonadati</taxon>
        <taxon>Pseudomonadota</taxon>
        <taxon>Alphaproteobacteria</taxon>
        <taxon>Hyphomicrobiales</taxon>
        <taxon>Brucellaceae</taxon>
        <taxon>Paenochrobactrum</taxon>
    </lineage>
</organism>
<feature type="region of interest" description="Disordered" evidence="1">
    <location>
        <begin position="111"/>
        <end position="141"/>
    </location>
</feature>
<comment type="caution">
    <text evidence="2">The sequence shown here is derived from an EMBL/GenBank/DDBJ whole genome shotgun (WGS) entry which is preliminary data.</text>
</comment>
<accession>A0ABN1GGB1</accession>
<keyword evidence="3" id="KW-1185">Reference proteome</keyword>
<gene>
    <name evidence="2" type="ORF">GCM10008943_28190</name>
</gene>
<proteinExistence type="predicted"/>
<evidence type="ECO:0000256" key="1">
    <source>
        <dbReference type="SAM" id="MobiDB-lite"/>
    </source>
</evidence>
<dbReference type="Proteomes" id="UP001424441">
    <property type="component" value="Unassembled WGS sequence"/>
</dbReference>
<sequence>MDMGMAGIVVVDCHPIELRAKVDLNAAHQIAGVFGEIGKIGGIFGRNDKAELVPIILAAVKESSVIGAILGGRIKLAALAIARSSITLDIAQMGSPFAILPRALDITSFDDNATHPSSTVPPTARQGSGVDKGRPTATLDARAFDSPRRLPALSGRTR</sequence>
<name>A0ABN1GGB1_9HYPH</name>
<evidence type="ECO:0000313" key="3">
    <source>
        <dbReference type="Proteomes" id="UP001424441"/>
    </source>
</evidence>
<evidence type="ECO:0000313" key="2">
    <source>
        <dbReference type="EMBL" id="GAA0610968.1"/>
    </source>
</evidence>
<reference evidence="2 3" key="1">
    <citation type="journal article" date="2019" name="Int. J. Syst. Evol. Microbiol.">
        <title>The Global Catalogue of Microorganisms (GCM) 10K type strain sequencing project: providing services to taxonomists for standard genome sequencing and annotation.</title>
        <authorList>
            <consortium name="The Broad Institute Genomics Platform"/>
            <consortium name="The Broad Institute Genome Sequencing Center for Infectious Disease"/>
            <person name="Wu L."/>
            <person name="Ma J."/>
        </authorList>
    </citation>
    <scope>NUCLEOTIDE SEQUENCE [LARGE SCALE GENOMIC DNA]</scope>
    <source>
        <strain evidence="2 3">JCM 15115</strain>
    </source>
</reference>
<dbReference type="EMBL" id="BAAADE010000007">
    <property type="protein sequence ID" value="GAA0610968.1"/>
    <property type="molecule type" value="Genomic_DNA"/>
</dbReference>
<protein>
    <submittedName>
        <fullName evidence="2">Uncharacterized protein</fullName>
    </submittedName>
</protein>
<feature type="compositionally biased region" description="Polar residues" evidence="1">
    <location>
        <begin position="111"/>
        <end position="121"/>
    </location>
</feature>